<dbReference type="Pfam" id="PF10021">
    <property type="entry name" value="PARG_cat_microb"/>
    <property type="match status" value="1"/>
</dbReference>
<dbReference type="Proteomes" id="UP000325780">
    <property type="component" value="Unassembled WGS sequence"/>
</dbReference>
<dbReference type="SUPFAM" id="SSF52949">
    <property type="entry name" value="Macro domain-like"/>
    <property type="match status" value="1"/>
</dbReference>
<dbReference type="PANTHER" id="PTHR35596">
    <property type="entry name" value="DUF2263 DOMAIN-CONTAINING PROTEIN"/>
    <property type="match status" value="1"/>
</dbReference>
<dbReference type="InterPro" id="IPR043472">
    <property type="entry name" value="Macro_dom-like"/>
</dbReference>
<gene>
    <name evidence="2" type="ORF">BDV25DRAFT_128440</name>
</gene>
<dbReference type="EMBL" id="ML742063">
    <property type="protein sequence ID" value="KAE8151838.1"/>
    <property type="molecule type" value="Genomic_DNA"/>
</dbReference>
<reference evidence="2 3" key="1">
    <citation type="submission" date="2019-04" db="EMBL/GenBank/DDBJ databases">
        <title>Friends and foes A comparative genomics study of 23 Aspergillus species from section Flavi.</title>
        <authorList>
            <consortium name="DOE Joint Genome Institute"/>
            <person name="Kjaerbolling I."/>
            <person name="Vesth T."/>
            <person name="Frisvad J.C."/>
            <person name="Nybo J.L."/>
            <person name="Theobald S."/>
            <person name="Kildgaard S."/>
            <person name="Isbrandt T."/>
            <person name="Kuo A."/>
            <person name="Sato A."/>
            <person name="Lyhne E.K."/>
            <person name="Kogle M.E."/>
            <person name="Wiebenga A."/>
            <person name="Kun R.S."/>
            <person name="Lubbers R.J."/>
            <person name="Makela M.R."/>
            <person name="Barry K."/>
            <person name="Chovatia M."/>
            <person name="Clum A."/>
            <person name="Daum C."/>
            <person name="Haridas S."/>
            <person name="He G."/>
            <person name="LaButti K."/>
            <person name="Lipzen A."/>
            <person name="Mondo S."/>
            <person name="Riley R."/>
            <person name="Salamov A."/>
            <person name="Simmons B.A."/>
            <person name="Magnuson J.K."/>
            <person name="Henrissat B."/>
            <person name="Mortensen U.H."/>
            <person name="Larsen T.O."/>
            <person name="Devries R.P."/>
            <person name="Grigoriev I.V."/>
            <person name="Machida M."/>
            <person name="Baker S.E."/>
            <person name="Andersen M.R."/>
        </authorList>
    </citation>
    <scope>NUCLEOTIDE SEQUENCE [LARGE SCALE GENOMIC DNA]</scope>
    <source>
        <strain evidence="2 3">IBT 18842</strain>
    </source>
</reference>
<proteinExistence type="predicted"/>
<evidence type="ECO:0000313" key="3">
    <source>
        <dbReference type="Proteomes" id="UP000325780"/>
    </source>
</evidence>
<dbReference type="Gene3D" id="3.40.220.10">
    <property type="entry name" value="Leucine Aminopeptidase, subunit E, domain 1"/>
    <property type="match status" value="1"/>
</dbReference>
<dbReference type="InterPro" id="IPR019261">
    <property type="entry name" value="PARG_cat_microbial"/>
</dbReference>
<evidence type="ECO:0000313" key="2">
    <source>
        <dbReference type="EMBL" id="KAE8151838.1"/>
    </source>
</evidence>
<name>A0A5N6TZR9_ASPAV</name>
<dbReference type="InterPro" id="IPR012664">
    <property type="entry name" value="CHP02452"/>
</dbReference>
<dbReference type="NCBIfam" id="TIGR02452">
    <property type="entry name" value="TIGR02452 family protein"/>
    <property type="match status" value="1"/>
</dbReference>
<accession>A0A5N6TZR9</accession>
<keyword evidence="3" id="KW-1185">Reference proteome</keyword>
<dbReference type="OrthoDB" id="9985428at2759"/>
<sequence>MSKQATLRDWAKPSPSNRRAILVSTAQNTKALLPQVLDAVPQAPPKGYRYSHIKIPMLDPKYCPNLNSQVQIVNRDTLDIALDLTHPTTSPQTINTKNVCVLNMASEKHAGGGWLRGALAQEEELCYRSSLSFTLKLRYYPLGVRDAIYSPTVVVFRENFKKFHRLMDLQSPQSLPIVSVISMAALRRPRVDRSTHPPKFKSSADREVTKDKMRLILRIAAYNKHRRLILGALGCGAFENPKEEVADCWAEVLQEPEFQGWWESIVFAVLEDQKDLAGSDGNFSAFHTKLHGLKV</sequence>
<feature type="domain" description="Microbial-type PARG catalytic" evidence="1">
    <location>
        <begin position="65"/>
        <end position="158"/>
    </location>
</feature>
<dbReference type="PANTHER" id="PTHR35596:SF1">
    <property type="entry name" value="MICROBIAL-TYPE PARG CATALYTIC DOMAIN-CONTAINING PROTEIN"/>
    <property type="match status" value="1"/>
</dbReference>
<organism evidence="2 3">
    <name type="scientific">Aspergillus avenaceus</name>
    <dbReference type="NCBI Taxonomy" id="36643"/>
    <lineage>
        <taxon>Eukaryota</taxon>
        <taxon>Fungi</taxon>
        <taxon>Dikarya</taxon>
        <taxon>Ascomycota</taxon>
        <taxon>Pezizomycotina</taxon>
        <taxon>Eurotiomycetes</taxon>
        <taxon>Eurotiomycetidae</taxon>
        <taxon>Eurotiales</taxon>
        <taxon>Aspergillaceae</taxon>
        <taxon>Aspergillus</taxon>
        <taxon>Aspergillus subgen. Circumdati</taxon>
    </lineage>
</organism>
<protein>
    <recommendedName>
        <fullName evidence="1">Microbial-type PARG catalytic domain-containing protein</fullName>
    </recommendedName>
</protein>
<evidence type="ECO:0000259" key="1">
    <source>
        <dbReference type="Pfam" id="PF10021"/>
    </source>
</evidence>
<dbReference type="AlphaFoldDB" id="A0A5N6TZR9"/>